<evidence type="ECO:0000256" key="1">
    <source>
        <dbReference type="SAM" id="Phobius"/>
    </source>
</evidence>
<keyword evidence="3" id="KW-1185">Reference proteome</keyword>
<proteinExistence type="predicted"/>
<feature type="transmembrane region" description="Helical" evidence="1">
    <location>
        <begin position="32"/>
        <end position="53"/>
    </location>
</feature>
<evidence type="ECO:0000313" key="2">
    <source>
        <dbReference type="EMBL" id="KKF34764.1"/>
    </source>
</evidence>
<comment type="caution">
    <text evidence="2">The sequence shown here is derived from an EMBL/GenBank/DDBJ whole genome shotgun (WGS) entry which is preliminary data.</text>
</comment>
<name>A0A0M2K752_9GAMM</name>
<dbReference type="EMBL" id="JXNU01000003">
    <property type="protein sequence ID" value="KKF34764.1"/>
    <property type="molecule type" value="Genomic_DNA"/>
</dbReference>
<dbReference type="AlphaFoldDB" id="A0A0M2K752"/>
<dbReference type="PATRIC" id="fig|65700.7.peg.980"/>
<dbReference type="Proteomes" id="UP000033924">
    <property type="component" value="Unassembled WGS sequence"/>
</dbReference>
<sequence>MAMTTCKECKKEVSNIAKVCPQCGVKNPGERWWHALAGLAVIVVIGTAAYWYFDVGGGSDANSPTVAAAKAEKVCGATDGECLFNKHMADAVYPCKKLIEKTSKYDYEWTDSIFNLAFTHYRNEPEKGRLVFIGDKVKFTNGFNAKNNMIYSCTYDLKSKSVVDIDVRQCRL</sequence>
<gene>
    <name evidence="2" type="ORF">SY86_03900</name>
</gene>
<keyword evidence="1" id="KW-1133">Transmembrane helix</keyword>
<accession>A0A0M2K752</accession>
<dbReference type="RefSeq" id="WP_016169851.1">
    <property type="nucleotide sequence ID" value="NZ_CP089932.1"/>
</dbReference>
<evidence type="ECO:0000313" key="3">
    <source>
        <dbReference type="Proteomes" id="UP000033924"/>
    </source>
</evidence>
<reference evidence="2 3" key="1">
    <citation type="submission" date="2015-01" db="EMBL/GenBank/DDBJ databases">
        <title>Erwinia tracheiphila.</title>
        <authorList>
            <person name="Shapiro L.R."/>
        </authorList>
    </citation>
    <scope>NUCLEOTIDE SEQUENCE [LARGE SCALE GENOMIC DNA]</scope>
    <source>
        <strain evidence="2 3">BuffGH</strain>
    </source>
</reference>
<keyword evidence="1" id="KW-0472">Membrane</keyword>
<keyword evidence="1" id="KW-0812">Transmembrane</keyword>
<organism evidence="2 3">
    <name type="scientific">Erwinia tracheiphila</name>
    <dbReference type="NCBI Taxonomy" id="65700"/>
    <lineage>
        <taxon>Bacteria</taxon>
        <taxon>Pseudomonadati</taxon>
        <taxon>Pseudomonadota</taxon>
        <taxon>Gammaproteobacteria</taxon>
        <taxon>Enterobacterales</taxon>
        <taxon>Erwiniaceae</taxon>
        <taxon>Erwinia</taxon>
    </lineage>
</organism>
<protein>
    <submittedName>
        <fullName evidence="2">Membrane protein</fullName>
    </submittedName>
</protein>